<comment type="caution">
    <text evidence="2">The sequence shown here is derived from an EMBL/GenBank/DDBJ whole genome shotgun (WGS) entry which is preliminary data.</text>
</comment>
<evidence type="ECO:0000256" key="1">
    <source>
        <dbReference type="SAM" id="Phobius"/>
    </source>
</evidence>
<sequence>MVNGIDCLLYFVFFIIHILLAVVMATLKFVRTPQFNCYFISL</sequence>
<name>A0AAV5I5R4_9ROSI</name>
<keyword evidence="1" id="KW-1133">Transmembrane helix</keyword>
<feature type="transmembrane region" description="Helical" evidence="1">
    <location>
        <begin position="7"/>
        <end position="27"/>
    </location>
</feature>
<dbReference type="AlphaFoldDB" id="A0AAV5I5R4"/>
<gene>
    <name evidence="2" type="ORF">SLEP1_g9712</name>
</gene>
<proteinExistence type="predicted"/>
<protein>
    <submittedName>
        <fullName evidence="2">Uncharacterized protein</fullName>
    </submittedName>
</protein>
<keyword evidence="1" id="KW-0472">Membrane</keyword>
<dbReference type="Proteomes" id="UP001054252">
    <property type="component" value="Unassembled WGS sequence"/>
</dbReference>
<keyword evidence="1" id="KW-0812">Transmembrane</keyword>
<keyword evidence="3" id="KW-1185">Reference proteome</keyword>
<evidence type="ECO:0000313" key="3">
    <source>
        <dbReference type="Proteomes" id="UP001054252"/>
    </source>
</evidence>
<dbReference type="EMBL" id="BPVZ01000010">
    <property type="protein sequence ID" value="GKU96483.1"/>
    <property type="molecule type" value="Genomic_DNA"/>
</dbReference>
<evidence type="ECO:0000313" key="2">
    <source>
        <dbReference type="EMBL" id="GKU96483.1"/>
    </source>
</evidence>
<reference evidence="2 3" key="1">
    <citation type="journal article" date="2021" name="Commun. Biol.">
        <title>The genome of Shorea leprosula (Dipterocarpaceae) highlights the ecological relevance of drought in aseasonal tropical rainforests.</title>
        <authorList>
            <person name="Ng K.K.S."/>
            <person name="Kobayashi M.J."/>
            <person name="Fawcett J.A."/>
            <person name="Hatakeyama M."/>
            <person name="Paape T."/>
            <person name="Ng C.H."/>
            <person name="Ang C.C."/>
            <person name="Tnah L.H."/>
            <person name="Lee C.T."/>
            <person name="Nishiyama T."/>
            <person name="Sese J."/>
            <person name="O'Brien M.J."/>
            <person name="Copetti D."/>
            <person name="Mohd Noor M.I."/>
            <person name="Ong R.C."/>
            <person name="Putra M."/>
            <person name="Sireger I.Z."/>
            <person name="Indrioko S."/>
            <person name="Kosugi Y."/>
            <person name="Izuno A."/>
            <person name="Isagi Y."/>
            <person name="Lee S.L."/>
            <person name="Shimizu K.K."/>
        </authorList>
    </citation>
    <scope>NUCLEOTIDE SEQUENCE [LARGE SCALE GENOMIC DNA]</scope>
    <source>
        <strain evidence="2">214</strain>
    </source>
</reference>
<organism evidence="2 3">
    <name type="scientific">Rubroshorea leprosula</name>
    <dbReference type="NCBI Taxonomy" id="152421"/>
    <lineage>
        <taxon>Eukaryota</taxon>
        <taxon>Viridiplantae</taxon>
        <taxon>Streptophyta</taxon>
        <taxon>Embryophyta</taxon>
        <taxon>Tracheophyta</taxon>
        <taxon>Spermatophyta</taxon>
        <taxon>Magnoliopsida</taxon>
        <taxon>eudicotyledons</taxon>
        <taxon>Gunneridae</taxon>
        <taxon>Pentapetalae</taxon>
        <taxon>rosids</taxon>
        <taxon>malvids</taxon>
        <taxon>Malvales</taxon>
        <taxon>Dipterocarpaceae</taxon>
        <taxon>Rubroshorea</taxon>
    </lineage>
</organism>
<accession>A0AAV5I5R4</accession>